<dbReference type="GO" id="GO:0030328">
    <property type="term" value="P:prenylcysteine catabolic process"/>
    <property type="evidence" value="ECO:0007669"/>
    <property type="project" value="InterPro"/>
</dbReference>
<evidence type="ECO:0000313" key="7">
    <source>
        <dbReference type="EMBL" id="KAK4466060.1"/>
    </source>
</evidence>
<dbReference type="InterPro" id="IPR013863">
    <property type="entry name" value="VID27_C"/>
</dbReference>
<dbReference type="Gene3D" id="3.50.50.60">
    <property type="entry name" value="FAD/NAD(P)-binding domain"/>
    <property type="match status" value="1"/>
</dbReference>
<dbReference type="PANTHER" id="PTHR31913">
    <property type="entry name" value="VACUOLAR IMPORT AND DEGRADATION PROTEIN 27"/>
    <property type="match status" value="1"/>
</dbReference>
<dbReference type="GO" id="GO:0005634">
    <property type="term" value="C:nucleus"/>
    <property type="evidence" value="ECO:0007669"/>
    <property type="project" value="TreeGrafter"/>
</dbReference>
<feature type="domain" description="Prenylcysteine lyase" evidence="3">
    <location>
        <begin position="141"/>
        <end position="524"/>
    </location>
</feature>
<feature type="chain" id="PRO_5043597447" evidence="2">
    <location>
        <begin position="24"/>
        <end position="1478"/>
    </location>
</feature>
<dbReference type="GO" id="GO:0016670">
    <property type="term" value="F:oxidoreductase activity, acting on a sulfur group of donors, oxygen as acceptor"/>
    <property type="evidence" value="ECO:0007669"/>
    <property type="project" value="InterPro"/>
</dbReference>
<dbReference type="InterPro" id="IPR040458">
    <property type="entry name" value="Vid27"/>
</dbReference>
<keyword evidence="2" id="KW-0732">Signal</keyword>
<dbReference type="InterPro" id="IPR011044">
    <property type="entry name" value="Quino_amine_DH_bsu"/>
</dbReference>
<dbReference type="SUPFAM" id="SSF50969">
    <property type="entry name" value="YVTN repeat-like/Quinoprotein amine dehydrogenase"/>
    <property type="match status" value="1"/>
</dbReference>
<keyword evidence="8" id="KW-1185">Reference proteome</keyword>
<dbReference type="PANTHER" id="PTHR31913:SF0">
    <property type="entry name" value="VACUOLAR IMPORT AND DEGRADATION PROTEIN 27"/>
    <property type="match status" value="1"/>
</dbReference>
<protein>
    <submittedName>
        <fullName evidence="7">Oxidoreductase-like protein</fullName>
    </submittedName>
</protein>
<reference evidence="7" key="1">
    <citation type="journal article" date="2023" name="Mol. Phylogenet. Evol.">
        <title>Genome-scale phylogeny and comparative genomics of the fungal order Sordariales.</title>
        <authorList>
            <person name="Hensen N."/>
            <person name="Bonometti L."/>
            <person name="Westerberg I."/>
            <person name="Brannstrom I.O."/>
            <person name="Guillou S."/>
            <person name="Cros-Aarteil S."/>
            <person name="Calhoun S."/>
            <person name="Haridas S."/>
            <person name="Kuo A."/>
            <person name="Mondo S."/>
            <person name="Pangilinan J."/>
            <person name="Riley R."/>
            <person name="LaButti K."/>
            <person name="Andreopoulos B."/>
            <person name="Lipzen A."/>
            <person name="Chen C."/>
            <person name="Yan M."/>
            <person name="Daum C."/>
            <person name="Ng V."/>
            <person name="Clum A."/>
            <person name="Steindorff A."/>
            <person name="Ohm R.A."/>
            <person name="Martin F."/>
            <person name="Silar P."/>
            <person name="Natvig D.O."/>
            <person name="Lalanne C."/>
            <person name="Gautier V."/>
            <person name="Ament-Velasquez S.L."/>
            <person name="Kruys A."/>
            <person name="Hutchinson M.I."/>
            <person name="Powell A.J."/>
            <person name="Barry K."/>
            <person name="Miller A.N."/>
            <person name="Grigoriev I.V."/>
            <person name="Debuchy R."/>
            <person name="Gladieux P."/>
            <person name="Hiltunen Thoren M."/>
            <person name="Johannesson H."/>
        </authorList>
    </citation>
    <scope>NUCLEOTIDE SEQUENCE</scope>
    <source>
        <strain evidence="7">PSN324</strain>
    </source>
</reference>
<evidence type="ECO:0000256" key="2">
    <source>
        <dbReference type="SAM" id="SignalP"/>
    </source>
</evidence>
<proteinExistence type="predicted"/>
<comment type="caution">
    <text evidence="7">The sequence shown here is derived from an EMBL/GenBank/DDBJ whole genome shotgun (WGS) entry which is preliminary data.</text>
</comment>
<feature type="compositionally biased region" description="Acidic residues" evidence="1">
    <location>
        <begin position="1080"/>
        <end position="1089"/>
    </location>
</feature>
<dbReference type="Pfam" id="PF13450">
    <property type="entry name" value="NAD_binding_8"/>
    <property type="match status" value="1"/>
</dbReference>
<dbReference type="InterPro" id="IPR036188">
    <property type="entry name" value="FAD/NAD-bd_sf"/>
</dbReference>
<evidence type="ECO:0000259" key="3">
    <source>
        <dbReference type="Pfam" id="PF07156"/>
    </source>
</evidence>
<dbReference type="SUPFAM" id="SSF51905">
    <property type="entry name" value="FAD/NAD(P)-binding domain"/>
    <property type="match status" value="1"/>
</dbReference>
<dbReference type="Pfam" id="PF17747">
    <property type="entry name" value="VID27_PH"/>
    <property type="match status" value="1"/>
</dbReference>
<dbReference type="InterPro" id="IPR040979">
    <property type="entry name" value="Vid27_N"/>
</dbReference>
<feature type="domain" description="Vacuolar import/degradation Vid27 C-terminal" evidence="4">
    <location>
        <begin position="1097"/>
        <end position="1447"/>
    </location>
</feature>
<feature type="region of interest" description="Disordered" evidence="1">
    <location>
        <begin position="1049"/>
        <end position="1098"/>
    </location>
</feature>
<dbReference type="Pfam" id="PF17748">
    <property type="entry name" value="VID27_N"/>
    <property type="match status" value="1"/>
</dbReference>
<feature type="region of interest" description="Disordered" evidence="1">
    <location>
        <begin position="1448"/>
        <end position="1478"/>
    </location>
</feature>
<dbReference type="Pfam" id="PF07156">
    <property type="entry name" value="Prenylcys_lyase"/>
    <property type="match status" value="1"/>
</dbReference>
<evidence type="ECO:0000259" key="5">
    <source>
        <dbReference type="Pfam" id="PF17747"/>
    </source>
</evidence>
<dbReference type="Proteomes" id="UP001321749">
    <property type="component" value="Unassembled WGS sequence"/>
</dbReference>
<organism evidence="7 8">
    <name type="scientific">Cladorrhinum samala</name>
    <dbReference type="NCBI Taxonomy" id="585594"/>
    <lineage>
        <taxon>Eukaryota</taxon>
        <taxon>Fungi</taxon>
        <taxon>Dikarya</taxon>
        <taxon>Ascomycota</taxon>
        <taxon>Pezizomycotina</taxon>
        <taxon>Sordariomycetes</taxon>
        <taxon>Sordariomycetidae</taxon>
        <taxon>Sordariales</taxon>
        <taxon>Podosporaceae</taxon>
        <taxon>Cladorrhinum</taxon>
    </lineage>
</organism>
<dbReference type="GO" id="GO:0005737">
    <property type="term" value="C:cytoplasm"/>
    <property type="evidence" value="ECO:0007669"/>
    <property type="project" value="TreeGrafter"/>
</dbReference>
<name>A0AAV9HYY4_9PEZI</name>
<feature type="region of interest" description="Disordered" evidence="1">
    <location>
        <begin position="869"/>
        <end position="910"/>
    </location>
</feature>
<reference evidence="7" key="2">
    <citation type="submission" date="2023-06" db="EMBL/GenBank/DDBJ databases">
        <authorList>
            <consortium name="Lawrence Berkeley National Laboratory"/>
            <person name="Mondo S.J."/>
            <person name="Hensen N."/>
            <person name="Bonometti L."/>
            <person name="Westerberg I."/>
            <person name="Brannstrom I.O."/>
            <person name="Guillou S."/>
            <person name="Cros-Aarteil S."/>
            <person name="Calhoun S."/>
            <person name="Haridas S."/>
            <person name="Kuo A."/>
            <person name="Pangilinan J."/>
            <person name="Riley R."/>
            <person name="Labutti K."/>
            <person name="Andreopoulos B."/>
            <person name="Lipzen A."/>
            <person name="Chen C."/>
            <person name="Yanf M."/>
            <person name="Daum C."/>
            <person name="Ng V."/>
            <person name="Clum A."/>
            <person name="Steindorff A."/>
            <person name="Ohm R."/>
            <person name="Martin F."/>
            <person name="Silar P."/>
            <person name="Natvig D."/>
            <person name="Lalanne C."/>
            <person name="Gautier V."/>
            <person name="Ament-Velasquez S.L."/>
            <person name="Kruys A."/>
            <person name="Hutchinson M.I."/>
            <person name="Powell A.J."/>
            <person name="Barry K."/>
            <person name="Miller A.N."/>
            <person name="Grigoriev I.V."/>
            <person name="Debuchy R."/>
            <person name="Gladieux P."/>
            <person name="Thoren M.H."/>
            <person name="Johannesson H."/>
        </authorList>
    </citation>
    <scope>NUCLEOTIDE SEQUENCE</scope>
    <source>
        <strain evidence="7">PSN324</strain>
    </source>
</reference>
<accession>A0AAV9HYY4</accession>
<dbReference type="Pfam" id="PF08553">
    <property type="entry name" value="VID27"/>
    <property type="match status" value="1"/>
</dbReference>
<feature type="domain" description="Vid27 N-terminal" evidence="6">
    <location>
        <begin position="679"/>
        <end position="844"/>
    </location>
</feature>
<feature type="signal peptide" evidence="2">
    <location>
        <begin position="1"/>
        <end position="23"/>
    </location>
</feature>
<evidence type="ECO:0000259" key="4">
    <source>
        <dbReference type="Pfam" id="PF08553"/>
    </source>
</evidence>
<dbReference type="InterPro" id="IPR010795">
    <property type="entry name" value="Prenylcys_lyase"/>
</dbReference>
<feature type="domain" description="Vid27 PH-like" evidence="5">
    <location>
        <begin position="916"/>
        <end position="1023"/>
    </location>
</feature>
<sequence>MKLSFSDIASSVVPLLAVVPVQASNSPHPPKQSVQQVAIIGAGAGGSSAAYHLQQYAHQAGLGVNITVFEKTGRIGGRTLTINAYDDPLQRIELGASIFIEKNHILYDSVKLFNLSKRIPDEDSDPTLGIWDGDQLVFTINENHSFWWTALKVIWKYGIMAPRRTQNLVESTINKFLQLYEEPYFPFRSLTQRAYELELHKITRLTGDQLLKENNIDDLYAHDIIQASTRVNYASNLGRIHGLDTMVSMAPQGAMAVQGGNWQIFAKMVEKSGAAVALNTSISSIAFSSKDGGSSGSPKYILTTKRSESSSSELESYPITFDNVIIANPWQFSGISAAEDLIQTPIDEVPYVRLHVTIFASPFRFSPGFFGLTETKDVPGTVLTTLGKGDSSESGAGKAGFFSISILRKTVNPKTIQPEYIYKIFSPEKVTSEFLTRLFGIKVPDGFVDGPQDTETVSPISWYYPHVFYSYPKAIPRVTFQDPIVGPGLFYTSGMDSFISTMETNALMGKNVARLLVDDILAAKESSSEFAGEQKQKIIGNLESDEDRTRHVSQRCLVWRHIRRILIVAIGQQALPQAASPLQCPKLFDIFICYDALFPLALLLQPASVRGQDLARARLEKAAGQNTLRNKLHPERSRSFSFFVAYTSSFLPFPATPNFAAFDTPHPYPQHHHHHVCAQECNQESMIELPQGQLYLVRPLSPKGYSELIFKDSSARIRRTAQDFQYQLVVQRVYEEGEAELLAEEEGDEIEADADILAAERDEKTFLLDEALHFRVENREGSEKVLCWRDLSGDAGDVYEFVCDRAISPAQVEQFLLVAKQCQYERLYRKPHTTASEQDLERFEFDEQPIPQASPIHSPTLTRSIESSDAMFLNKPSSPKSRAKREKTADAVTPTNRGKERDHGPPPVPVHPESREVLAAEVAELHFFDFPSGSFVLQDSSVTATVTEIGDWKYWLQVGSADRDWIGIAIDSTINPVFNFEFLSFIFNQFAEDGSAYSWLLRFKDQATLERFQGGLLQALWEQLNELKWTKIKDKDRDYVADAFNDLAMEDAEQPEEEEEEEHYEEDEVDDDDRAQSDRDESDEDEDDDFKPKDGEVNKQIAVGYKHDRSFVVRGSKIGVFKHTPNNHLEFSTNISKVETPDGKLFSPKKVMLHNEDRNLILQKDSDPNKLYRMDLEYGKVVDEWNVHDDIPVVTFAPESKFSQMTGEQTFLGISRNALYRVDPRLSGAKLVDSELKQYASKNDFSAISTTAKGHIAVASNKGDVRLFDRLGINAKTHIPALGEPIIGLDVSADGRWVLATCKTYLLLIDALQKDGKNEGKLGFEKSFAADQKPQPRRLALTPEHVAQFAYETGKGVDFTPAKFNTGEGVEESSIITATGPYIIEWSLKNVLGGKKAPYLIKRYTDDVKADDFKFGTDKNVIVALPHEVNMVNHARLKRPTRESIAGDFPFGRPLGGSGRGTPARSKLSRSEVVSEAY</sequence>
<evidence type="ECO:0000256" key="1">
    <source>
        <dbReference type="SAM" id="MobiDB-lite"/>
    </source>
</evidence>
<feature type="compositionally biased region" description="Acidic residues" evidence="1">
    <location>
        <begin position="1049"/>
        <end position="1073"/>
    </location>
</feature>
<dbReference type="InterPro" id="IPR040768">
    <property type="entry name" value="Vid27_PH"/>
</dbReference>
<gene>
    <name evidence="7" type="ORF">QBC42DRAFT_343366</name>
</gene>
<evidence type="ECO:0000313" key="8">
    <source>
        <dbReference type="Proteomes" id="UP001321749"/>
    </source>
</evidence>
<dbReference type="EMBL" id="MU864934">
    <property type="protein sequence ID" value="KAK4466060.1"/>
    <property type="molecule type" value="Genomic_DNA"/>
</dbReference>
<evidence type="ECO:0000259" key="6">
    <source>
        <dbReference type="Pfam" id="PF17748"/>
    </source>
</evidence>